<protein>
    <submittedName>
        <fullName evidence="1">Uncharacterized protein</fullName>
    </submittedName>
</protein>
<keyword evidence="2" id="KW-1185">Reference proteome</keyword>
<proteinExistence type="predicted"/>
<gene>
    <name evidence="1" type="ORF">M408DRAFT_24752</name>
</gene>
<dbReference type="OrthoDB" id="74813at2759"/>
<reference evidence="2" key="2">
    <citation type="submission" date="2015-01" db="EMBL/GenBank/DDBJ databases">
        <title>Evolutionary Origins and Diversification of the Mycorrhizal Mutualists.</title>
        <authorList>
            <consortium name="DOE Joint Genome Institute"/>
            <consortium name="Mycorrhizal Genomics Consortium"/>
            <person name="Kohler A."/>
            <person name="Kuo A."/>
            <person name="Nagy L.G."/>
            <person name="Floudas D."/>
            <person name="Copeland A."/>
            <person name="Barry K.W."/>
            <person name="Cichocki N."/>
            <person name="Veneault-Fourrey C."/>
            <person name="LaButti K."/>
            <person name="Lindquist E.A."/>
            <person name="Lipzen A."/>
            <person name="Lundell T."/>
            <person name="Morin E."/>
            <person name="Murat C."/>
            <person name="Riley R."/>
            <person name="Ohm R."/>
            <person name="Sun H."/>
            <person name="Tunlid A."/>
            <person name="Henrissat B."/>
            <person name="Grigoriev I.V."/>
            <person name="Hibbett D.S."/>
            <person name="Martin F."/>
        </authorList>
    </citation>
    <scope>NUCLEOTIDE SEQUENCE [LARGE SCALE GENOMIC DNA]</scope>
    <source>
        <strain evidence="2">MAFF 305830</strain>
    </source>
</reference>
<dbReference type="AlphaFoldDB" id="A0A0C3ART6"/>
<dbReference type="Proteomes" id="UP000054097">
    <property type="component" value="Unassembled WGS sequence"/>
</dbReference>
<accession>A0A0C3ART6</accession>
<dbReference type="HOGENOM" id="CLU_1195503_0_0_1"/>
<sequence length="232" mass="26061">MRVRIHQRTVLDFKKELCSTLFNTSTGFSINAVNTTIEQDKFELLDSTYLNAIREHELLVFEYRTMPIAGAKKRVKPGEKPKARPQFITRIKSSDSPSFRFVFFNKKCLKNSGGVSKAVITNRLQSAKQCFVDVSSQTFLIFSSLLDTSLSHSPSTSSVSSAQIHAVHFMRSENSTYSEELEGHMRNIATEFYDLTILHELQTGFIGGETANKQPLIAVVNRMTAALDGIQL</sequence>
<name>A0A0C3ART6_SERVB</name>
<organism evidence="1 2">
    <name type="scientific">Serendipita vermifera MAFF 305830</name>
    <dbReference type="NCBI Taxonomy" id="933852"/>
    <lineage>
        <taxon>Eukaryota</taxon>
        <taxon>Fungi</taxon>
        <taxon>Dikarya</taxon>
        <taxon>Basidiomycota</taxon>
        <taxon>Agaricomycotina</taxon>
        <taxon>Agaricomycetes</taxon>
        <taxon>Sebacinales</taxon>
        <taxon>Serendipitaceae</taxon>
        <taxon>Serendipita</taxon>
    </lineage>
</organism>
<dbReference type="EMBL" id="KN824300">
    <property type="protein sequence ID" value="KIM27285.1"/>
    <property type="molecule type" value="Genomic_DNA"/>
</dbReference>
<reference evidence="1 2" key="1">
    <citation type="submission" date="2014-04" db="EMBL/GenBank/DDBJ databases">
        <authorList>
            <consortium name="DOE Joint Genome Institute"/>
            <person name="Kuo A."/>
            <person name="Zuccaro A."/>
            <person name="Kohler A."/>
            <person name="Nagy L.G."/>
            <person name="Floudas D."/>
            <person name="Copeland A."/>
            <person name="Barry K.W."/>
            <person name="Cichocki N."/>
            <person name="Veneault-Fourrey C."/>
            <person name="LaButti K."/>
            <person name="Lindquist E.A."/>
            <person name="Lipzen A."/>
            <person name="Lundell T."/>
            <person name="Morin E."/>
            <person name="Murat C."/>
            <person name="Sun H."/>
            <person name="Tunlid A."/>
            <person name="Henrissat B."/>
            <person name="Grigoriev I.V."/>
            <person name="Hibbett D.S."/>
            <person name="Martin F."/>
            <person name="Nordberg H.P."/>
            <person name="Cantor M.N."/>
            <person name="Hua S.X."/>
        </authorList>
    </citation>
    <scope>NUCLEOTIDE SEQUENCE [LARGE SCALE GENOMIC DNA]</scope>
    <source>
        <strain evidence="1 2">MAFF 305830</strain>
    </source>
</reference>
<evidence type="ECO:0000313" key="1">
    <source>
        <dbReference type="EMBL" id="KIM27285.1"/>
    </source>
</evidence>
<evidence type="ECO:0000313" key="2">
    <source>
        <dbReference type="Proteomes" id="UP000054097"/>
    </source>
</evidence>